<sequence>MTDPLPATTDEASLGEILGAALRSVAREPDDDHCDRLAARAQYQAALDLSDQLAGVFAVSSGEVFDALCSIPDNMLVLLESPEGWTALAGYVATDFGVPIVTYRPTIH</sequence>
<evidence type="ECO:0000313" key="1">
    <source>
        <dbReference type="EMBL" id="MCT2559232.1"/>
    </source>
</evidence>
<keyword evidence="2" id="KW-1185">Reference proteome</keyword>
<dbReference type="EMBL" id="JAOAMV010000004">
    <property type="protein sequence ID" value="MCT2559232.1"/>
    <property type="molecule type" value="Genomic_DNA"/>
</dbReference>
<comment type="caution">
    <text evidence="1">The sequence shown here is derived from an EMBL/GenBank/DDBJ whole genome shotgun (WGS) entry which is preliminary data.</text>
</comment>
<dbReference type="Proteomes" id="UP001142648">
    <property type="component" value="Unassembled WGS sequence"/>
</dbReference>
<gene>
    <name evidence="1" type="ORF">N0B51_09570</name>
</gene>
<accession>A0A9X3AN51</accession>
<reference evidence="1" key="1">
    <citation type="submission" date="2022-09" db="EMBL/GenBank/DDBJ databases">
        <title>The genome sequence of Tsuneonella sp. YG55.</title>
        <authorList>
            <person name="Liu Y."/>
        </authorList>
    </citation>
    <scope>NUCLEOTIDE SEQUENCE</scope>
    <source>
        <strain evidence="1">YG55</strain>
    </source>
</reference>
<dbReference type="AlphaFoldDB" id="A0A9X3AN51"/>
<name>A0A9X3AN51_9SPHN</name>
<evidence type="ECO:0000313" key="2">
    <source>
        <dbReference type="Proteomes" id="UP001142648"/>
    </source>
</evidence>
<protein>
    <submittedName>
        <fullName evidence="1">Uncharacterized protein</fullName>
    </submittedName>
</protein>
<proteinExistence type="predicted"/>
<organism evidence="1 2">
    <name type="scientific">Tsuneonella litorea</name>
    <dbReference type="NCBI Taxonomy" id="2976475"/>
    <lineage>
        <taxon>Bacteria</taxon>
        <taxon>Pseudomonadati</taxon>
        <taxon>Pseudomonadota</taxon>
        <taxon>Alphaproteobacteria</taxon>
        <taxon>Sphingomonadales</taxon>
        <taxon>Erythrobacteraceae</taxon>
        <taxon>Tsuneonella</taxon>
    </lineage>
</organism>
<dbReference type="RefSeq" id="WP_259962104.1">
    <property type="nucleotide sequence ID" value="NZ_JAOAMV010000004.1"/>
</dbReference>